<dbReference type="NCBIfam" id="TIGR02669">
    <property type="entry name" value="SpoIID_LytB"/>
    <property type="match status" value="1"/>
</dbReference>
<evidence type="ECO:0000313" key="3">
    <source>
        <dbReference type="Proteomes" id="UP000067625"/>
    </source>
</evidence>
<name>A0A0M4GAU9_9BACI</name>
<dbReference type="STRING" id="1441095.AM592_14880"/>
<dbReference type="PANTHER" id="PTHR30032">
    <property type="entry name" value="N-ACETYLMURAMOYL-L-ALANINE AMIDASE-RELATED"/>
    <property type="match status" value="1"/>
</dbReference>
<organism evidence="2 3">
    <name type="scientific">Bacillus gobiensis</name>
    <dbReference type="NCBI Taxonomy" id="1441095"/>
    <lineage>
        <taxon>Bacteria</taxon>
        <taxon>Bacillati</taxon>
        <taxon>Bacillota</taxon>
        <taxon>Bacilli</taxon>
        <taxon>Bacillales</taxon>
        <taxon>Bacillaceae</taxon>
        <taxon>Bacillus</taxon>
    </lineage>
</organism>
<evidence type="ECO:0000259" key="1">
    <source>
        <dbReference type="Pfam" id="PF08486"/>
    </source>
</evidence>
<dbReference type="Proteomes" id="UP000067625">
    <property type="component" value="Chromosome"/>
</dbReference>
<gene>
    <name evidence="2" type="ORF">AM592_14880</name>
</gene>
<dbReference type="InterPro" id="IPR013693">
    <property type="entry name" value="SpoIID/LytB_N"/>
</dbReference>
<evidence type="ECO:0000313" key="2">
    <source>
        <dbReference type="EMBL" id="ALC82720.1"/>
    </source>
</evidence>
<dbReference type="InterPro" id="IPR013486">
    <property type="entry name" value="SpoIID/LytB"/>
</dbReference>
<dbReference type="GO" id="GO:0030288">
    <property type="term" value="C:outer membrane-bounded periplasmic space"/>
    <property type="evidence" value="ECO:0007669"/>
    <property type="project" value="TreeGrafter"/>
</dbReference>
<dbReference type="PATRIC" id="fig|1441095.3.peg.3284"/>
<dbReference type="GO" id="GO:0030435">
    <property type="term" value="P:sporulation resulting in formation of a cellular spore"/>
    <property type="evidence" value="ECO:0007669"/>
    <property type="project" value="InterPro"/>
</dbReference>
<dbReference type="AlphaFoldDB" id="A0A0M4GAU9"/>
<sequence length="333" mass="36849">MKKLALVLSGLSLIILLIPTILVLPFHEGSNGAAPKNQAKGVPKLEDSSVSVSVYRTAKQEVENIPLEEYVIGVVASEMPADFEEEALKAQALAARTYIVRQMTGNKAVSSPKGSLVDDTQMFQVYKNNSELKKAWKKNFDKKIKKVTDAVASTQGKILTYDGKPISPSFFSTSNGYTENSEAYWQNKIEYLKSVKSSWDEKSPKFKDTKKFSVAEFEQKLGVNLKDGNSIGEITARTPGKRVATAVINGKSLTGREIREKLGLRSADFQWVRNNDTITITTKGFGHGIGMSQYGAHYLAEDGKTAEEIVKYYYKGVEISPSDQFLNTYTAKK</sequence>
<keyword evidence="3" id="KW-1185">Reference proteome</keyword>
<feature type="domain" description="Sporulation stage II protein D amidase enhancer LytB N-terminal" evidence="1">
    <location>
        <begin position="56"/>
        <end position="161"/>
    </location>
</feature>
<protein>
    <submittedName>
        <fullName evidence="2">Stage II sporulation protein D</fullName>
    </submittedName>
</protein>
<dbReference type="RefSeq" id="WP_053604531.1">
    <property type="nucleotide sequence ID" value="NZ_CP012600.1"/>
</dbReference>
<dbReference type="InterPro" id="IPR014225">
    <property type="entry name" value="Spore_II_D_firmicutes"/>
</dbReference>
<proteinExistence type="predicted"/>
<reference evidence="2 3" key="2">
    <citation type="journal article" date="2016" name="Int. J. Syst. Evol. Microbiol.">
        <title>Bacillus gobiensis sp. nov., isolated from a soil sample.</title>
        <authorList>
            <person name="Liu B."/>
            <person name="Liu G.H."/>
            <person name="Cetin S."/>
            <person name="Schumann P."/>
            <person name="Pan Z.Z."/>
            <person name="Chen Q.Q."/>
        </authorList>
    </citation>
    <scope>NUCLEOTIDE SEQUENCE [LARGE SCALE GENOMIC DNA]</scope>
    <source>
        <strain evidence="2 3">FJAT-4402</strain>
    </source>
</reference>
<dbReference type="Pfam" id="PF08486">
    <property type="entry name" value="SpoIID"/>
    <property type="match status" value="1"/>
</dbReference>
<dbReference type="NCBIfam" id="TIGR02870">
    <property type="entry name" value="spore_II_D"/>
    <property type="match status" value="1"/>
</dbReference>
<dbReference type="PANTHER" id="PTHR30032:SF4">
    <property type="entry name" value="AMIDASE ENHANCER"/>
    <property type="match status" value="1"/>
</dbReference>
<dbReference type="InterPro" id="IPR051922">
    <property type="entry name" value="Bact_Sporulation_Assoc"/>
</dbReference>
<reference evidence="3" key="1">
    <citation type="submission" date="2015-08" db="EMBL/GenBank/DDBJ databases">
        <title>Genome sequencing project for genomic taxonomy and phylogenomics of Bacillus-like bacteria.</title>
        <authorList>
            <person name="Liu B."/>
            <person name="Wang J."/>
            <person name="Zhu Y."/>
            <person name="Liu G."/>
            <person name="Chen Q."/>
            <person name="Chen Z."/>
            <person name="Lan J."/>
            <person name="Che J."/>
            <person name="Ge C."/>
            <person name="Shi H."/>
            <person name="Pan Z."/>
            <person name="Liu X."/>
        </authorList>
    </citation>
    <scope>NUCLEOTIDE SEQUENCE [LARGE SCALE GENOMIC DNA]</scope>
    <source>
        <strain evidence="3">FJAT-4402</strain>
    </source>
</reference>
<dbReference type="EMBL" id="CP012600">
    <property type="protein sequence ID" value="ALC82720.1"/>
    <property type="molecule type" value="Genomic_DNA"/>
</dbReference>
<accession>A0A0M4GAU9</accession>
<dbReference type="OrthoDB" id="9794671at2"/>